<dbReference type="EMBL" id="BARS01033418">
    <property type="protein sequence ID" value="GAG25653.1"/>
    <property type="molecule type" value="Genomic_DNA"/>
</dbReference>
<proteinExistence type="predicted"/>
<protein>
    <submittedName>
        <fullName evidence="1">Uncharacterized protein</fullName>
    </submittedName>
</protein>
<evidence type="ECO:0000313" key="1">
    <source>
        <dbReference type="EMBL" id="GAG25653.1"/>
    </source>
</evidence>
<name>X0WMB3_9ZZZZ</name>
<comment type="caution">
    <text evidence="1">The sequence shown here is derived from an EMBL/GenBank/DDBJ whole genome shotgun (WGS) entry which is preliminary data.</text>
</comment>
<sequence>EIKLNKDVILVLSLVFVGFEVVKAIADIEFSSPVHIIKYTFGSDESG</sequence>
<gene>
    <name evidence="1" type="ORF">S01H1_51753</name>
</gene>
<accession>X0WMB3</accession>
<organism evidence="1">
    <name type="scientific">marine sediment metagenome</name>
    <dbReference type="NCBI Taxonomy" id="412755"/>
    <lineage>
        <taxon>unclassified sequences</taxon>
        <taxon>metagenomes</taxon>
        <taxon>ecological metagenomes</taxon>
    </lineage>
</organism>
<feature type="non-terminal residue" evidence="1">
    <location>
        <position position="1"/>
    </location>
</feature>
<dbReference type="AlphaFoldDB" id="X0WMB3"/>
<reference evidence="1" key="1">
    <citation type="journal article" date="2014" name="Front. Microbiol.">
        <title>High frequency of phylogenetically diverse reductive dehalogenase-homologous genes in deep subseafloor sedimentary metagenomes.</title>
        <authorList>
            <person name="Kawai M."/>
            <person name="Futagami T."/>
            <person name="Toyoda A."/>
            <person name="Takaki Y."/>
            <person name="Nishi S."/>
            <person name="Hori S."/>
            <person name="Arai W."/>
            <person name="Tsubouchi T."/>
            <person name="Morono Y."/>
            <person name="Uchiyama I."/>
            <person name="Ito T."/>
            <person name="Fujiyama A."/>
            <person name="Inagaki F."/>
            <person name="Takami H."/>
        </authorList>
    </citation>
    <scope>NUCLEOTIDE SEQUENCE</scope>
    <source>
        <strain evidence="1">Expedition CK06-06</strain>
    </source>
</reference>